<dbReference type="InterPro" id="IPR006860">
    <property type="entry name" value="FecR"/>
</dbReference>
<evidence type="ECO:0000256" key="1">
    <source>
        <dbReference type="SAM" id="Phobius"/>
    </source>
</evidence>
<keyword evidence="1" id="KW-0472">Membrane</keyword>
<dbReference type="InterPro" id="IPR032508">
    <property type="entry name" value="FecR_C"/>
</dbReference>
<keyword evidence="5" id="KW-1185">Reference proteome</keyword>
<reference evidence="5" key="1">
    <citation type="journal article" date="2019" name="Int. J. Syst. Evol. Microbiol.">
        <title>The Global Catalogue of Microorganisms (GCM) 10K type strain sequencing project: providing services to taxonomists for standard genome sequencing and annotation.</title>
        <authorList>
            <consortium name="The Broad Institute Genomics Platform"/>
            <consortium name="The Broad Institute Genome Sequencing Center for Infectious Disease"/>
            <person name="Wu L."/>
            <person name="Ma J."/>
        </authorList>
    </citation>
    <scope>NUCLEOTIDE SEQUENCE [LARGE SCALE GENOMIC DNA]</scope>
    <source>
        <strain evidence="5">JCM 31920</strain>
    </source>
</reference>
<evidence type="ECO:0000259" key="3">
    <source>
        <dbReference type="Pfam" id="PF16344"/>
    </source>
</evidence>
<dbReference type="Pfam" id="PF04773">
    <property type="entry name" value="FecR"/>
    <property type="match status" value="1"/>
</dbReference>
<proteinExistence type="predicted"/>
<protein>
    <submittedName>
        <fullName evidence="4">FecR family protein</fullName>
    </submittedName>
</protein>
<evidence type="ECO:0000259" key="2">
    <source>
        <dbReference type="Pfam" id="PF04773"/>
    </source>
</evidence>
<dbReference type="Pfam" id="PF16344">
    <property type="entry name" value="FecR_C"/>
    <property type="match status" value="1"/>
</dbReference>
<dbReference type="EMBL" id="BAABEY010000018">
    <property type="protein sequence ID" value="GAA4437386.1"/>
    <property type="molecule type" value="Genomic_DNA"/>
</dbReference>
<keyword evidence="1" id="KW-1133">Transmembrane helix</keyword>
<gene>
    <name evidence="4" type="ORF">GCM10023091_16520</name>
</gene>
<dbReference type="Gene3D" id="2.60.120.1440">
    <property type="match status" value="1"/>
</dbReference>
<organism evidence="4 5">
    <name type="scientific">Ravibacter arvi</name>
    <dbReference type="NCBI Taxonomy" id="2051041"/>
    <lineage>
        <taxon>Bacteria</taxon>
        <taxon>Pseudomonadati</taxon>
        <taxon>Bacteroidota</taxon>
        <taxon>Cytophagia</taxon>
        <taxon>Cytophagales</taxon>
        <taxon>Spirosomataceae</taxon>
        <taxon>Ravibacter</taxon>
    </lineage>
</organism>
<feature type="transmembrane region" description="Helical" evidence="1">
    <location>
        <begin position="96"/>
        <end position="118"/>
    </location>
</feature>
<dbReference type="PANTHER" id="PTHR30273">
    <property type="entry name" value="PERIPLASMIC SIGNAL SENSOR AND SIGMA FACTOR ACTIVATOR FECR-RELATED"/>
    <property type="match status" value="1"/>
</dbReference>
<feature type="domain" description="Protein FecR C-terminal" evidence="3">
    <location>
        <begin position="269"/>
        <end position="334"/>
    </location>
</feature>
<evidence type="ECO:0000313" key="5">
    <source>
        <dbReference type="Proteomes" id="UP001501508"/>
    </source>
</evidence>
<dbReference type="RefSeq" id="WP_345027918.1">
    <property type="nucleotide sequence ID" value="NZ_BAABEY010000018.1"/>
</dbReference>
<dbReference type="PIRSF" id="PIRSF018266">
    <property type="entry name" value="FecR"/>
    <property type="match status" value="1"/>
</dbReference>
<dbReference type="Proteomes" id="UP001501508">
    <property type="component" value="Unassembled WGS sequence"/>
</dbReference>
<dbReference type="InterPro" id="IPR012373">
    <property type="entry name" value="Ferrdict_sens_TM"/>
</dbReference>
<sequence>MKITFSKQRIFDYFDGKVTPLEAKQVEEWLENQENEERFYAWLHEWELERLQYTPDPVRGIGKLRSFLDKKERTPTSVTQATAPPQRSRLPGRVRMGYWAAACAAVAILLLAVTAPFYRKLANVTYTTGYGETRSLLLSDGSSVVLNANTSLQVPRFGFGNDTREVVLQGEALFSVAHLDKDRKFVVKTLNAAEVVVLGTEFSVFARSRGTRVKLNKGKVELRYRGADQRFNQVVLAPGDQVTLDAKGGMVLDEVAQAEPSGNWAARQFRFEKTPLSEILHMLSENYDLTVSLEKDELGELSLTGTYEANRGEELLLTIAEVLDLDVKKEKDKYKLVPKPE</sequence>
<dbReference type="PANTHER" id="PTHR30273:SF2">
    <property type="entry name" value="PROTEIN FECR"/>
    <property type="match status" value="1"/>
</dbReference>
<evidence type="ECO:0000313" key="4">
    <source>
        <dbReference type="EMBL" id="GAA4437386.1"/>
    </source>
</evidence>
<feature type="domain" description="FecR protein" evidence="2">
    <location>
        <begin position="125"/>
        <end position="221"/>
    </location>
</feature>
<dbReference type="Gene3D" id="3.55.50.30">
    <property type="match status" value="1"/>
</dbReference>
<name>A0ABP8LWG1_9BACT</name>
<accession>A0ABP8LWG1</accession>
<comment type="caution">
    <text evidence="4">The sequence shown here is derived from an EMBL/GenBank/DDBJ whole genome shotgun (WGS) entry which is preliminary data.</text>
</comment>
<keyword evidence="1" id="KW-0812">Transmembrane</keyword>